<reference evidence="13" key="1">
    <citation type="submission" date="2020-10" db="EMBL/GenBank/DDBJ databases">
        <authorList>
            <person name="Gilroy R."/>
        </authorList>
    </citation>
    <scope>NUCLEOTIDE SEQUENCE</scope>
    <source>
        <strain evidence="13">ChiHcec3-6078</strain>
    </source>
</reference>
<evidence type="ECO:0000256" key="6">
    <source>
        <dbReference type="ARBA" id="ARBA00022695"/>
    </source>
</evidence>
<comment type="cofactor">
    <cofactor evidence="1">
        <name>Mg(2+)</name>
        <dbReference type="ChEBI" id="CHEBI:18420"/>
    </cofactor>
</comment>
<evidence type="ECO:0000259" key="12">
    <source>
        <dbReference type="Pfam" id="PF00483"/>
    </source>
</evidence>
<dbReference type="SUPFAM" id="SSF53448">
    <property type="entry name" value="Nucleotide-diphospho-sugar transferases"/>
    <property type="match status" value="1"/>
</dbReference>
<dbReference type="EMBL" id="DVMP01000149">
    <property type="protein sequence ID" value="HIU26417.1"/>
    <property type="molecule type" value="Genomic_DNA"/>
</dbReference>
<evidence type="ECO:0000256" key="11">
    <source>
        <dbReference type="ARBA" id="ARBA00049336"/>
    </source>
</evidence>
<proteinExistence type="inferred from homology"/>
<dbReference type="GO" id="GO:0008879">
    <property type="term" value="F:glucose-1-phosphate thymidylyltransferase activity"/>
    <property type="evidence" value="ECO:0007669"/>
    <property type="project" value="UniProtKB-EC"/>
</dbReference>
<dbReference type="GO" id="GO:0046872">
    <property type="term" value="F:metal ion binding"/>
    <property type="evidence" value="ECO:0007669"/>
    <property type="project" value="UniProtKB-KW"/>
</dbReference>
<keyword evidence="5 13" id="KW-0808">Transferase</keyword>
<evidence type="ECO:0000313" key="14">
    <source>
        <dbReference type="Proteomes" id="UP000824090"/>
    </source>
</evidence>
<organism evidence="13 14">
    <name type="scientific">Candidatus Allocopromorpha excrementigallinarum</name>
    <dbReference type="NCBI Taxonomy" id="2840742"/>
    <lineage>
        <taxon>Bacteria</taxon>
        <taxon>Bacillati</taxon>
        <taxon>Bacillota</taxon>
        <taxon>Clostridia</taxon>
        <taxon>Eubacteriales</taxon>
        <taxon>Eubacteriaceae</taxon>
        <taxon>Eubacteriaceae incertae sedis</taxon>
        <taxon>Candidatus Allocopromorpha</taxon>
    </lineage>
</organism>
<comment type="catalytic activity">
    <reaction evidence="11">
        <text>dTTP + alpha-D-glucose 1-phosphate + H(+) = dTDP-alpha-D-glucose + diphosphate</text>
        <dbReference type="Rhea" id="RHEA:15225"/>
        <dbReference type="ChEBI" id="CHEBI:15378"/>
        <dbReference type="ChEBI" id="CHEBI:33019"/>
        <dbReference type="ChEBI" id="CHEBI:37568"/>
        <dbReference type="ChEBI" id="CHEBI:57477"/>
        <dbReference type="ChEBI" id="CHEBI:58601"/>
        <dbReference type="EC" id="2.7.7.24"/>
    </reaction>
</comment>
<accession>A0A9D1I1V8</accession>
<keyword evidence="8" id="KW-0460">Magnesium</keyword>
<evidence type="ECO:0000256" key="2">
    <source>
        <dbReference type="ARBA" id="ARBA00010480"/>
    </source>
</evidence>
<evidence type="ECO:0000256" key="8">
    <source>
        <dbReference type="ARBA" id="ARBA00022842"/>
    </source>
</evidence>
<comment type="caution">
    <text evidence="13">The sequence shown here is derived from an EMBL/GenBank/DDBJ whole genome shotgun (WGS) entry which is preliminary data.</text>
</comment>
<sequence length="290" mass="32343">MKGIILAAGKGTRLYPATEAVCKPLLTVYDKPMIYYPLSLMIDAGIRDIMIIIPPGEEERFEKLLGDGFHLGISIRYKIQYKARGIGDAFIIGRDFIERDKVCLALGDNIFYHENLSDFIRKAGEIREGASVFGCWSENPEAFGVVEFDEKGTAVSLEEKPERPRSHYVVPGLYFYGGAVAERAARLLPSARGELEITDINRGFLEEGRLKVTVLPKDTVWFDAGTAEGVIKAGVKIMELQKNGRYIGCVEEAAYRRGFICRERLEALGRRMKASDYGRYVAGIARGRTG</sequence>
<dbReference type="EC" id="2.7.7.24" evidence="3"/>
<evidence type="ECO:0000256" key="9">
    <source>
        <dbReference type="ARBA" id="ARBA00032492"/>
    </source>
</evidence>
<evidence type="ECO:0000313" key="13">
    <source>
        <dbReference type="EMBL" id="HIU26417.1"/>
    </source>
</evidence>
<keyword evidence="6" id="KW-0548">Nucleotidyltransferase</keyword>
<dbReference type="Pfam" id="PF00483">
    <property type="entry name" value="NTP_transferase"/>
    <property type="match status" value="1"/>
</dbReference>
<dbReference type="Gene3D" id="3.90.550.10">
    <property type="entry name" value="Spore Coat Polysaccharide Biosynthesis Protein SpsA, Chain A"/>
    <property type="match status" value="1"/>
</dbReference>
<gene>
    <name evidence="13" type="ORF">IAC50_08005</name>
</gene>
<evidence type="ECO:0000256" key="3">
    <source>
        <dbReference type="ARBA" id="ARBA00012461"/>
    </source>
</evidence>
<keyword evidence="7" id="KW-0479">Metal-binding</keyword>
<evidence type="ECO:0000256" key="7">
    <source>
        <dbReference type="ARBA" id="ARBA00022723"/>
    </source>
</evidence>
<evidence type="ECO:0000256" key="5">
    <source>
        <dbReference type="ARBA" id="ARBA00022679"/>
    </source>
</evidence>
<name>A0A9D1I1V8_9FIRM</name>
<feature type="domain" description="Nucleotidyl transferase" evidence="12">
    <location>
        <begin position="2"/>
        <end position="237"/>
    </location>
</feature>
<evidence type="ECO:0000256" key="10">
    <source>
        <dbReference type="ARBA" id="ARBA00032598"/>
    </source>
</evidence>
<evidence type="ECO:0000256" key="1">
    <source>
        <dbReference type="ARBA" id="ARBA00001946"/>
    </source>
</evidence>
<dbReference type="PANTHER" id="PTHR43532">
    <property type="entry name" value="GLUCOSE-1-PHOSPHATE THYMIDYLYLTRANSFERASE"/>
    <property type="match status" value="1"/>
</dbReference>
<evidence type="ECO:0000256" key="4">
    <source>
        <dbReference type="ARBA" id="ARBA00017654"/>
    </source>
</evidence>
<protein>
    <recommendedName>
        <fullName evidence="4">Glucose-1-phosphate thymidylyltransferase</fullName>
        <ecNumber evidence="3">2.7.7.24</ecNumber>
    </recommendedName>
    <alternativeName>
        <fullName evidence="10">dTDP-glucose pyrophosphorylase</fullName>
    </alternativeName>
    <alternativeName>
        <fullName evidence="9">dTDP-glucose synthase</fullName>
    </alternativeName>
</protein>
<dbReference type="InterPro" id="IPR005835">
    <property type="entry name" value="NTP_transferase_dom"/>
</dbReference>
<dbReference type="PANTHER" id="PTHR43532:SF1">
    <property type="entry name" value="GLUCOSE-1-PHOSPHATE THYMIDYLYLTRANSFERASE 1"/>
    <property type="match status" value="1"/>
</dbReference>
<dbReference type="InterPro" id="IPR005907">
    <property type="entry name" value="G1P_thy_trans_s"/>
</dbReference>
<dbReference type="AlphaFoldDB" id="A0A9D1I1V8"/>
<dbReference type="InterPro" id="IPR029044">
    <property type="entry name" value="Nucleotide-diphossugar_trans"/>
</dbReference>
<reference evidence="13" key="2">
    <citation type="journal article" date="2021" name="PeerJ">
        <title>Extensive microbial diversity within the chicken gut microbiome revealed by metagenomics and culture.</title>
        <authorList>
            <person name="Gilroy R."/>
            <person name="Ravi A."/>
            <person name="Getino M."/>
            <person name="Pursley I."/>
            <person name="Horton D.L."/>
            <person name="Alikhan N.F."/>
            <person name="Baker D."/>
            <person name="Gharbi K."/>
            <person name="Hall N."/>
            <person name="Watson M."/>
            <person name="Adriaenssens E.M."/>
            <person name="Foster-Nyarko E."/>
            <person name="Jarju S."/>
            <person name="Secka A."/>
            <person name="Antonio M."/>
            <person name="Oren A."/>
            <person name="Chaudhuri R.R."/>
            <person name="La Ragione R."/>
            <person name="Hildebrand F."/>
            <person name="Pallen M.J."/>
        </authorList>
    </citation>
    <scope>NUCLEOTIDE SEQUENCE</scope>
    <source>
        <strain evidence="13">ChiHcec3-6078</strain>
    </source>
</reference>
<comment type="similarity">
    <text evidence="2">Belongs to the glucose-1-phosphate thymidylyltransferase family.</text>
</comment>
<dbReference type="Proteomes" id="UP000824090">
    <property type="component" value="Unassembled WGS sequence"/>
</dbReference>